<gene>
    <name evidence="20" type="ORF">HRI_001699900</name>
</gene>
<comment type="catalytic activity">
    <reaction evidence="16">
        <text>L-threonyl-[protein] + ATP = O-phospho-L-threonyl-[protein] + ADP + H(+)</text>
        <dbReference type="Rhea" id="RHEA:46608"/>
        <dbReference type="Rhea" id="RHEA-COMP:11060"/>
        <dbReference type="Rhea" id="RHEA-COMP:11605"/>
        <dbReference type="ChEBI" id="CHEBI:15378"/>
        <dbReference type="ChEBI" id="CHEBI:30013"/>
        <dbReference type="ChEBI" id="CHEBI:30616"/>
        <dbReference type="ChEBI" id="CHEBI:61977"/>
        <dbReference type="ChEBI" id="CHEBI:456216"/>
    </reaction>
</comment>
<keyword evidence="14" id="KW-0325">Glycoprotein</keyword>
<evidence type="ECO:0000256" key="13">
    <source>
        <dbReference type="ARBA" id="ARBA00023157"/>
    </source>
</evidence>
<dbReference type="GO" id="GO:0004674">
    <property type="term" value="F:protein serine/threonine kinase activity"/>
    <property type="evidence" value="ECO:0007669"/>
    <property type="project" value="UniProtKB-KW"/>
</dbReference>
<keyword evidence="6 17" id="KW-0812">Transmembrane</keyword>
<evidence type="ECO:0000256" key="6">
    <source>
        <dbReference type="ARBA" id="ARBA00022692"/>
    </source>
</evidence>
<dbReference type="OrthoDB" id="4062651at2759"/>
<evidence type="ECO:0000256" key="14">
    <source>
        <dbReference type="ARBA" id="ARBA00023180"/>
    </source>
</evidence>
<evidence type="ECO:0000259" key="19">
    <source>
        <dbReference type="PROSITE" id="PS50011"/>
    </source>
</evidence>
<dbReference type="CDD" id="cd00054">
    <property type="entry name" value="EGF_CA"/>
    <property type="match status" value="1"/>
</dbReference>
<evidence type="ECO:0000256" key="10">
    <source>
        <dbReference type="ARBA" id="ARBA00022840"/>
    </source>
</evidence>
<dbReference type="FunFam" id="3.30.200.20:FF:000043">
    <property type="entry name" value="Wall-associated receptor kinase 2"/>
    <property type="match status" value="1"/>
</dbReference>
<dbReference type="AlphaFoldDB" id="A0A9W7HNH1"/>
<evidence type="ECO:0000256" key="4">
    <source>
        <dbReference type="ARBA" id="ARBA00022553"/>
    </source>
</evidence>
<evidence type="ECO:0000256" key="8">
    <source>
        <dbReference type="ARBA" id="ARBA00022741"/>
    </source>
</evidence>
<keyword evidence="2" id="KW-0723">Serine/threonine-protein kinase</keyword>
<dbReference type="GO" id="GO:0030247">
    <property type="term" value="F:polysaccharide binding"/>
    <property type="evidence" value="ECO:0007669"/>
    <property type="project" value="InterPro"/>
</dbReference>
<keyword evidence="21" id="KW-1185">Reference proteome</keyword>
<keyword evidence="4" id="KW-0597">Phosphoprotein</keyword>
<evidence type="ECO:0000313" key="20">
    <source>
        <dbReference type="EMBL" id="GMI80306.1"/>
    </source>
</evidence>
<dbReference type="PROSITE" id="PS01187">
    <property type="entry name" value="EGF_CA"/>
    <property type="match status" value="1"/>
</dbReference>
<dbReference type="SMART" id="SM00179">
    <property type="entry name" value="EGF_CA"/>
    <property type="match status" value="1"/>
</dbReference>
<evidence type="ECO:0000256" key="3">
    <source>
        <dbReference type="ARBA" id="ARBA00022536"/>
    </source>
</evidence>
<dbReference type="CDD" id="cd14066">
    <property type="entry name" value="STKc_IRAK"/>
    <property type="match status" value="1"/>
</dbReference>
<evidence type="ECO:0000256" key="11">
    <source>
        <dbReference type="ARBA" id="ARBA00022989"/>
    </source>
</evidence>
<dbReference type="InterPro" id="IPR011009">
    <property type="entry name" value="Kinase-like_dom_sf"/>
</dbReference>
<dbReference type="InterPro" id="IPR018097">
    <property type="entry name" value="EGF_Ca-bd_CS"/>
</dbReference>
<dbReference type="GO" id="GO:0005886">
    <property type="term" value="C:plasma membrane"/>
    <property type="evidence" value="ECO:0007669"/>
    <property type="project" value="TreeGrafter"/>
</dbReference>
<accession>A0A9W7HNH1</accession>
<dbReference type="PANTHER" id="PTHR27005:SF280">
    <property type="entry name" value="WALL-ASSOCIATED RECEPTOR KINASE-LIKE 8"/>
    <property type="match status" value="1"/>
</dbReference>
<dbReference type="Proteomes" id="UP001165190">
    <property type="component" value="Unassembled WGS sequence"/>
</dbReference>
<keyword evidence="12 17" id="KW-0472">Membrane</keyword>
<dbReference type="Gene3D" id="2.10.25.10">
    <property type="entry name" value="Laminin"/>
    <property type="match status" value="2"/>
</dbReference>
<dbReference type="GO" id="GO:0005524">
    <property type="term" value="F:ATP binding"/>
    <property type="evidence" value="ECO:0007669"/>
    <property type="project" value="UniProtKB-KW"/>
</dbReference>
<dbReference type="Pfam" id="PF07645">
    <property type="entry name" value="EGF_CA"/>
    <property type="match status" value="1"/>
</dbReference>
<keyword evidence="3" id="KW-0245">EGF-like domain</keyword>
<comment type="catalytic activity">
    <reaction evidence="15">
        <text>L-seryl-[protein] + ATP = O-phospho-L-seryl-[protein] + ADP + H(+)</text>
        <dbReference type="Rhea" id="RHEA:17989"/>
        <dbReference type="Rhea" id="RHEA-COMP:9863"/>
        <dbReference type="Rhea" id="RHEA-COMP:11604"/>
        <dbReference type="ChEBI" id="CHEBI:15378"/>
        <dbReference type="ChEBI" id="CHEBI:29999"/>
        <dbReference type="ChEBI" id="CHEBI:30616"/>
        <dbReference type="ChEBI" id="CHEBI:83421"/>
        <dbReference type="ChEBI" id="CHEBI:456216"/>
    </reaction>
</comment>
<dbReference type="InterPro" id="IPR049883">
    <property type="entry name" value="NOTCH1_EGF-like"/>
</dbReference>
<keyword evidence="5" id="KW-0808">Transferase</keyword>
<dbReference type="Pfam" id="PF13947">
    <property type="entry name" value="GUB_WAK_bind"/>
    <property type="match status" value="1"/>
</dbReference>
<feature type="domain" description="Protein kinase" evidence="19">
    <location>
        <begin position="365"/>
        <end position="639"/>
    </location>
</feature>
<evidence type="ECO:0000256" key="1">
    <source>
        <dbReference type="ARBA" id="ARBA00004479"/>
    </source>
</evidence>
<reference evidence="20" key="1">
    <citation type="submission" date="2023-05" db="EMBL/GenBank/DDBJ databases">
        <title>Genome and transcriptome analyses reveal genes involved in the formation of fine ridges on petal epidermal cells in Hibiscus trionum.</title>
        <authorList>
            <person name="Koshimizu S."/>
            <person name="Masuda S."/>
            <person name="Ishii T."/>
            <person name="Shirasu K."/>
            <person name="Hoshino A."/>
            <person name="Arita M."/>
        </authorList>
    </citation>
    <scope>NUCLEOTIDE SEQUENCE</scope>
    <source>
        <strain evidence="20">Hamamatsu line</strain>
    </source>
</reference>
<dbReference type="InterPro" id="IPR000719">
    <property type="entry name" value="Prot_kinase_dom"/>
</dbReference>
<organism evidence="20 21">
    <name type="scientific">Hibiscus trionum</name>
    <name type="common">Flower of an hour</name>
    <dbReference type="NCBI Taxonomy" id="183268"/>
    <lineage>
        <taxon>Eukaryota</taxon>
        <taxon>Viridiplantae</taxon>
        <taxon>Streptophyta</taxon>
        <taxon>Embryophyta</taxon>
        <taxon>Tracheophyta</taxon>
        <taxon>Spermatophyta</taxon>
        <taxon>Magnoliopsida</taxon>
        <taxon>eudicotyledons</taxon>
        <taxon>Gunneridae</taxon>
        <taxon>Pentapetalae</taxon>
        <taxon>rosids</taxon>
        <taxon>malvids</taxon>
        <taxon>Malvales</taxon>
        <taxon>Malvaceae</taxon>
        <taxon>Malvoideae</taxon>
        <taxon>Hibiscus</taxon>
    </lineage>
</organism>
<feature type="transmembrane region" description="Helical" evidence="17">
    <location>
        <begin position="289"/>
        <end position="312"/>
    </location>
</feature>
<keyword evidence="10" id="KW-0067">ATP-binding</keyword>
<dbReference type="EMBL" id="BSYR01000017">
    <property type="protein sequence ID" value="GMI80306.1"/>
    <property type="molecule type" value="Genomic_DNA"/>
</dbReference>
<dbReference type="InterPro" id="IPR001245">
    <property type="entry name" value="Ser-Thr/Tyr_kinase_cat_dom"/>
</dbReference>
<dbReference type="InterPro" id="IPR045274">
    <property type="entry name" value="WAK-like"/>
</dbReference>
<evidence type="ECO:0000256" key="7">
    <source>
        <dbReference type="ARBA" id="ARBA00022729"/>
    </source>
</evidence>
<sequence>MIGRYVLSLSFLLLLITNPASAANSTAKPGCKQSCGNVTVPYPFGIGPRCSLNSWFEVSCNETSTTTPTVLLKRINMEVLNFSLRSSDYDSELEYHRVKAPSVSVNCSGTEASHGVSLTDSPFFFSEFRNRIVACTGGAIFGRNLSNTCYDGTCCETVMASYLKTFNPTFGSRSDGCNSAYLVEQSWRDSNSANKSAGAVLDWAIPEADFELSKSGKEYSCRPYGLIFDEPHRDKSIRCYCNNGYQGNAYLPNGCEDIDECADKFQNPCGNVKCINRLGSYECERRETWIIPLGMGLGFGSLFLVMGGWWTYKFLKKRRKIRLKKKFFKRNGGLLLQQQMFAQEGSLESTKVFTSKELDKATDNFNKNRVLGQGGQGTVYKGMLADGRIVAVKRSTEMVAENVEEFINEVVILSQINHRHVVKLLGCCLETQVPLLVYEFIPNGTIFQYLHDQSEEFMMSWETRLRIAKESAEALSYLHSSASVPIYHRDIKSTNILLDEKFRAKISDFGISRLIPNDQTHLTTNVQGTFGYLDPKYFQSSQFTEKSDVYSFGVVLVELLTGERPVSFEREENCRGLASCFIDSMEENRVLDIVDARITNQAKPEALMMLAKLAHQCLSLSRRIRPTMKEVSIQLEQILSMQKDSNADQHNQEEIEYFSMDLTNSSSDPIYFSSGSTFDSGRSFSRNIEPLAS</sequence>
<comment type="subcellular location">
    <subcellularLocation>
        <location evidence="1">Membrane</location>
        <topology evidence="1">Single-pass type I membrane protein</topology>
    </subcellularLocation>
</comment>
<feature type="chain" id="PRO_5040947796" evidence="18">
    <location>
        <begin position="23"/>
        <end position="693"/>
    </location>
</feature>
<keyword evidence="8" id="KW-0547">Nucleotide-binding</keyword>
<evidence type="ECO:0000256" key="16">
    <source>
        <dbReference type="ARBA" id="ARBA00047951"/>
    </source>
</evidence>
<evidence type="ECO:0000313" key="21">
    <source>
        <dbReference type="Proteomes" id="UP001165190"/>
    </source>
</evidence>
<evidence type="ECO:0000256" key="18">
    <source>
        <dbReference type="SAM" id="SignalP"/>
    </source>
</evidence>
<dbReference type="GO" id="GO:0007166">
    <property type="term" value="P:cell surface receptor signaling pathway"/>
    <property type="evidence" value="ECO:0007669"/>
    <property type="project" value="InterPro"/>
</dbReference>
<evidence type="ECO:0000256" key="2">
    <source>
        <dbReference type="ARBA" id="ARBA00022527"/>
    </source>
</evidence>
<evidence type="ECO:0000256" key="9">
    <source>
        <dbReference type="ARBA" id="ARBA00022777"/>
    </source>
</evidence>
<dbReference type="GO" id="GO:0005509">
    <property type="term" value="F:calcium ion binding"/>
    <property type="evidence" value="ECO:0007669"/>
    <property type="project" value="InterPro"/>
</dbReference>
<evidence type="ECO:0000256" key="17">
    <source>
        <dbReference type="SAM" id="Phobius"/>
    </source>
</evidence>
<dbReference type="FunFam" id="1.10.510.10:FF:000084">
    <property type="entry name" value="Wall-associated receptor kinase 2"/>
    <property type="match status" value="1"/>
</dbReference>
<dbReference type="Pfam" id="PF07714">
    <property type="entry name" value="PK_Tyr_Ser-Thr"/>
    <property type="match status" value="1"/>
</dbReference>
<dbReference type="InterPro" id="IPR008271">
    <property type="entry name" value="Ser/Thr_kinase_AS"/>
</dbReference>
<dbReference type="PROSITE" id="PS00108">
    <property type="entry name" value="PROTEIN_KINASE_ST"/>
    <property type="match status" value="1"/>
</dbReference>
<feature type="signal peptide" evidence="18">
    <location>
        <begin position="1"/>
        <end position="22"/>
    </location>
</feature>
<dbReference type="Gene3D" id="3.30.200.20">
    <property type="entry name" value="Phosphorylase Kinase, domain 1"/>
    <property type="match status" value="1"/>
</dbReference>
<dbReference type="PROSITE" id="PS50011">
    <property type="entry name" value="PROTEIN_KINASE_DOM"/>
    <property type="match status" value="1"/>
</dbReference>
<dbReference type="SUPFAM" id="SSF56112">
    <property type="entry name" value="Protein kinase-like (PK-like)"/>
    <property type="match status" value="1"/>
</dbReference>
<dbReference type="SMART" id="SM00220">
    <property type="entry name" value="S_TKc"/>
    <property type="match status" value="1"/>
</dbReference>
<evidence type="ECO:0000256" key="15">
    <source>
        <dbReference type="ARBA" id="ARBA00047558"/>
    </source>
</evidence>
<keyword evidence="9 20" id="KW-0418">Kinase</keyword>
<keyword evidence="11 17" id="KW-1133">Transmembrane helix</keyword>
<dbReference type="InterPro" id="IPR001881">
    <property type="entry name" value="EGF-like_Ca-bd_dom"/>
</dbReference>
<protein>
    <submittedName>
        <fullName evidence="20">WALL ASSOCIATED KINASE LIKE 8</fullName>
    </submittedName>
</protein>
<dbReference type="Gene3D" id="1.10.510.10">
    <property type="entry name" value="Transferase(Phosphotransferase) domain 1"/>
    <property type="match status" value="1"/>
</dbReference>
<keyword evidence="13" id="KW-1015">Disulfide bond</keyword>
<name>A0A9W7HNH1_HIBTR</name>
<dbReference type="PANTHER" id="PTHR27005">
    <property type="entry name" value="WALL-ASSOCIATED RECEPTOR KINASE-LIKE 21"/>
    <property type="match status" value="1"/>
</dbReference>
<dbReference type="InterPro" id="IPR025287">
    <property type="entry name" value="WAK_GUB"/>
</dbReference>
<evidence type="ECO:0000256" key="12">
    <source>
        <dbReference type="ARBA" id="ARBA00023136"/>
    </source>
</evidence>
<keyword evidence="7 18" id="KW-0732">Signal</keyword>
<comment type="caution">
    <text evidence="20">The sequence shown here is derived from an EMBL/GenBank/DDBJ whole genome shotgun (WGS) entry which is preliminary data.</text>
</comment>
<proteinExistence type="predicted"/>
<evidence type="ECO:0000256" key="5">
    <source>
        <dbReference type="ARBA" id="ARBA00022679"/>
    </source>
</evidence>